<gene>
    <name evidence="1" type="ORF">WDV06_26480</name>
</gene>
<dbReference type="RefSeq" id="WP_395512295.1">
    <property type="nucleotide sequence ID" value="NZ_JBBDHD010000088.1"/>
</dbReference>
<name>A0ABW7PKW8_9ACTN</name>
<keyword evidence="2" id="KW-1185">Reference proteome</keyword>
<dbReference type="EMBL" id="JBBDHD010000088">
    <property type="protein sequence ID" value="MFH7598610.1"/>
    <property type="molecule type" value="Genomic_DNA"/>
</dbReference>
<reference evidence="1 2" key="1">
    <citation type="submission" date="2024-03" db="EMBL/GenBank/DDBJ databases">
        <title>Whole genome sequencing of Streptomyces racemochromogenes, to identify antimicrobial biosynthetic gene clusters.</title>
        <authorList>
            <person name="Suryawanshi P."/>
            <person name="Krishnaraj P.U."/>
            <person name="Arun Y.P."/>
            <person name="Suryawanshi M.P."/>
            <person name="Rakshit O."/>
        </authorList>
    </citation>
    <scope>NUCLEOTIDE SEQUENCE [LARGE SCALE GENOMIC DNA]</scope>
    <source>
        <strain evidence="1 2">AUDT626</strain>
    </source>
</reference>
<organism evidence="1 2">
    <name type="scientific">Streptomyces racemochromogenes</name>
    <dbReference type="NCBI Taxonomy" id="67353"/>
    <lineage>
        <taxon>Bacteria</taxon>
        <taxon>Bacillati</taxon>
        <taxon>Actinomycetota</taxon>
        <taxon>Actinomycetes</taxon>
        <taxon>Kitasatosporales</taxon>
        <taxon>Streptomycetaceae</taxon>
        <taxon>Streptomyces</taxon>
    </lineage>
</organism>
<evidence type="ECO:0000313" key="2">
    <source>
        <dbReference type="Proteomes" id="UP001610631"/>
    </source>
</evidence>
<accession>A0ABW7PKW8</accession>
<protein>
    <submittedName>
        <fullName evidence="1">Uncharacterized protein</fullName>
    </submittedName>
</protein>
<sequence length="142" mass="15078">MSDEEYAAAYGKDRAQAAGLATAATPPARTLATAGASHWSVVRFVSTDGEGKAIPTREGNSTFGWQHFSGPHNIRDPKVIKIVTSEHPVKKGARREYGGVLTNRLGAILARIKVIAQYDYKTADGVSLPTVSGCHGTGARTR</sequence>
<comment type="caution">
    <text evidence="1">The sequence shown here is derived from an EMBL/GenBank/DDBJ whole genome shotgun (WGS) entry which is preliminary data.</text>
</comment>
<dbReference type="Proteomes" id="UP001610631">
    <property type="component" value="Unassembled WGS sequence"/>
</dbReference>
<proteinExistence type="predicted"/>
<evidence type="ECO:0000313" key="1">
    <source>
        <dbReference type="EMBL" id="MFH7598610.1"/>
    </source>
</evidence>